<evidence type="ECO:0008006" key="3">
    <source>
        <dbReference type="Google" id="ProtNLM"/>
    </source>
</evidence>
<accession>A0AAV9Y2W8</accession>
<dbReference type="AlphaFoldDB" id="A0AAV9Y2W8"/>
<comment type="caution">
    <text evidence="1">The sequence shown here is derived from an EMBL/GenBank/DDBJ whole genome shotgun (WGS) entry which is preliminary data.</text>
</comment>
<evidence type="ECO:0000313" key="1">
    <source>
        <dbReference type="EMBL" id="KAK6591212.1"/>
    </source>
</evidence>
<keyword evidence="2" id="KW-1185">Reference proteome</keyword>
<organism evidence="1 2">
    <name type="scientific">Cryptosporidium xiaoi</name>
    <dbReference type="NCBI Taxonomy" id="659607"/>
    <lineage>
        <taxon>Eukaryota</taxon>
        <taxon>Sar</taxon>
        <taxon>Alveolata</taxon>
        <taxon>Apicomplexa</taxon>
        <taxon>Conoidasida</taxon>
        <taxon>Coccidia</taxon>
        <taxon>Eucoccidiorida</taxon>
        <taxon>Eimeriorina</taxon>
        <taxon>Cryptosporidiidae</taxon>
        <taxon>Cryptosporidium</taxon>
    </lineage>
</organism>
<dbReference type="EMBL" id="JAWDEY010000001">
    <property type="protein sequence ID" value="KAK6591212.1"/>
    <property type="molecule type" value="Genomic_DNA"/>
</dbReference>
<reference evidence="1 2" key="1">
    <citation type="submission" date="2023-10" db="EMBL/GenBank/DDBJ databases">
        <title>Comparative genomics analysis reveals potential genetic determinants of host preference in Cryptosporidium xiaoi.</title>
        <authorList>
            <person name="Xiao L."/>
            <person name="Li J."/>
        </authorList>
    </citation>
    <scope>NUCLEOTIDE SEQUENCE [LARGE SCALE GENOMIC DNA]</scope>
    <source>
        <strain evidence="1 2">52996</strain>
    </source>
</reference>
<dbReference type="Proteomes" id="UP001311799">
    <property type="component" value="Unassembled WGS sequence"/>
</dbReference>
<gene>
    <name evidence="1" type="ORF">RS030_101643</name>
</gene>
<proteinExistence type="predicted"/>
<evidence type="ECO:0000313" key="2">
    <source>
        <dbReference type="Proteomes" id="UP001311799"/>
    </source>
</evidence>
<name>A0AAV9Y2W8_9CRYT</name>
<protein>
    <recommendedName>
        <fullName evidence="3">C2H2-type domain-containing protein</fullName>
    </recommendedName>
</protein>
<sequence>MWEEISEGQFVSSCLNRFDDCLTHETSSSPRSVQDEKTNTNRINVNSDILNVNWNNYSVLNHNSEVIPRKGYMINRNNKNLDFQDELGNSSDFNTNKVKLHSTYKHFLNMDRVMPWISNIDYPQKNYLNNKYNFKNDKNYYRNDNYVCNLNSNGYKNDYFNDSRKILNENRNTLYGNIRNSNLNTTSPVKSDISTSTSSTLNTSFNEKNMIKYDGNGNILGDNAIEYNNYEQVPPLVLNELNNEKKEENYYYLANNLFNVLSPSWILCIDIAAVLLTNTDNKMALSNIGPKLSFISRDALRQIKQKKLSRFIKEHSSFFDIRRPSPNHSALYVTLKFPLPSIMQQFLPKITELRKYESERNQYNIFQSSGYYLKNMDINSNYSLQNELEQAFCDKSYLNKKKLNNEYNLSSTSNELVVTSSKSSFKITQIYNEIPTVVRSFQMYECWLCVREFATVLVHQPTHTMELREIGVLMSQKARIQAKRNSSKKNYKSFLLCYPKLFRIFGKDDNHSIQWIGSHQDFIKLSLIKYQPPQTDDELFNIPTLNESHSQFLFNLNNCSVSLK</sequence>